<dbReference type="Proteomes" id="UP000561045">
    <property type="component" value="Unassembled WGS sequence"/>
</dbReference>
<dbReference type="RefSeq" id="WP_183635395.1">
    <property type="nucleotide sequence ID" value="NZ_BAABLE010000005.1"/>
</dbReference>
<accession>A0A840BJ09</accession>
<proteinExistence type="predicted"/>
<dbReference type="AlphaFoldDB" id="A0A840BJ09"/>
<feature type="region of interest" description="Disordered" evidence="1">
    <location>
        <begin position="70"/>
        <end position="93"/>
    </location>
</feature>
<reference evidence="2 3" key="1">
    <citation type="submission" date="2020-08" db="EMBL/GenBank/DDBJ databases">
        <title>Genomic Encyclopedia of Type Strains, Phase IV (KMG-IV): sequencing the most valuable type-strain genomes for metagenomic binning, comparative biology and taxonomic classification.</title>
        <authorList>
            <person name="Goeker M."/>
        </authorList>
    </citation>
    <scope>NUCLEOTIDE SEQUENCE [LARGE SCALE GENOMIC DNA]</scope>
    <source>
        <strain evidence="2 3">DSM 106739</strain>
    </source>
</reference>
<comment type="caution">
    <text evidence="2">The sequence shown here is derived from an EMBL/GenBank/DDBJ whole genome shotgun (WGS) entry which is preliminary data.</text>
</comment>
<protein>
    <submittedName>
        <fullName evidence="2">Uncharacterized protein</fullName>
    </submittedName>
</protein>
<sequence>MKADRRTLILLAVFALLAVLVVVDRSTPRDEVVQAVARRGVAPAAIPTRAGTSPEILAIAPREGYGTTSDSFFAPVRPPAPPPPPPPPVVPAEPVTPTPPFAVIGKQQAAGKWEVFLAYGDASLVAHAGERLDANWQVVAIRPPVMELEYVPTKQRQTLAIGADFNE</sequence>
<evidence type="ECO:0000256" key="1">
    <source>
        <dbReference type="SAM" id="MobiDB-lite"/>
    </source>
</evidence>
<name>A0A840BJ09_9RHOO</name>
<keyword evidence="3" id="KW-1185">Reference proteome</keyword>
<evidence type="ECO:0000313" key="2">
    <source>
        <dbReference type="EMBL" id="MBB4013531.1"/>
    </source>
</evidence>
<feature type="compositionally biased region" description="Pro residues" evidence="1">
    <location>
        <begin position="76"/>
        <end position="93"/>
    </location>
</feature>
<dbReference type="EMBL" id="JACIET010000002">
    <property type="protein sequence ID" value="MBB4013531.1"/>
    <property type="molecule type" value="Genomic_DNA"/>
</dbReference>
<organism evidence="2 3">
    <name type="scientific">Niveibacterium umoris</name>
    <dbReference type="NCBI Taxonomy" id="1193620"/>
    <lineage>
        <taxon>Bacteria</taxon>
        <taxon>Pseudomonadati</taxon>
        <taxon>Pseudomonadota</taxon>
        <taxon>Betaproteobacteria</taxon>
        <taxon>Rhodocyclales</taxon>
        <taxon>Rhodocyclaceae</taxon>
        <taxon>Niveibacterium</taxon>
    </lineage>
</organism>
<gene>
    <name evidence="2" type="ORF">GGR36_002877</name>
</gene>
<evidence type="ECO:0000313" key="3">
    <source>
        <dbReference type="Proteomes" id="UP000561045"/>
    </source>
</evidence>